<evidence type="ECO:0000313" key="2">
    <source>
        <dbReference type="Proteomes" id="UP000319908"/>
    </source>
</evidence>
<dbReference type="AlphaFoldDB" id="A0A5C6C576"/>
<protein>
    <submittedName>
        <fullName evidence="1">Uncharacterized protein</fullName>
    </submittedName>
</protein>
<accession>A0A5C6C576</accession>
<dbReference type="Proteomes" id="UP000319908">
    <property type="component" value="Unassembled WGS sequence"/>
</dbReference>
<reference evidence="1 2" key="1">
    <citation type="journal article" date="2020" name="Antonie Van Leeuwenhoek">
        <title>Rhodopirellula heiligendammensis sp. nov., Rhodopirellula pilleata sp. nov., and Rhodopirellula solitaria sp. nov. isolated from natural or artificial marine surfaces in Northern Germany and California, USA, and emended description of the genus Rhodopirellula.</title>
        <authorList>
            <person name="Kallscheuer N."/>
            <person name="Wiegand S."/>
            <person name="Jogler M."/>
            <person name="Boedeker C."/>
            <person name="Peeters S.H."/>
            <person name="Rast P."/>
            <person name="Heuer A."/>
            <person name="Jetten M.S.M."/>
            <person name="Rohde M."/>
            <person name="Jogler C."/>
        </authorList>
    </citation>
    <scope>NUCLEOTIDE SEQUENCE [LARGE SCALE GENOMIC DNA]</scope>
    <source>
        <strain evidence="1 2">Poly21</strain>
    </source>
</reference>
<gene>
    <name evidence="1" type="ORF">Poly21_14240</name>
</gene>
<keyword evidence="2" id="KW-1185">Reference proteome</keyword>
<dbReference type="EMBL" id="SJPU01000001">
    <property type="protein sequence ID" value="TWU19252.1"/>
    <property type="molecule type" value="Genomic_DNA"/>
</dbReference>
<proteinExistence type="predicted"/>
<sequence>MRRTWTERFLRVLIRFANATYRVAFGRAKANVQDCEFLTGSVIQLIDGD</sequence>
<organism evidence="1 2">
    <name type="scientific">Allorhodopirellula heiligendammensis</name>
    <dbReference type="NCBI Taxonomy" id="2714739"/>
    <lineage>
        <taxon>Bacteria</taxon>
        <taxon>Pseudomonadati</taxon>
        <taxon>Planctomycetota</taxon>
        <taxon>Planctomycetia</taxon>
        <taxon>Pirellulales</taxon>
        <taxon>Pirellulaceae</taxon>
        <taxon>Allorhodopirellula</taxon>
    </lineage>
</organism>
<name>A0A5C6C576_9BACT</name>
<comment type="caution">
    <text evidence="1">The sequence shown here is derived from an EMBL/GenBank/DDBJ whole genome shotgun (WGS) entry which is preliminary data.</text>
</comment>
<evidence type="ECO:0000313" key="1">
    <source>
        <dbReference type="EMBL" id="TWU19252.1"/>
    </source>
</evidence>